<feature type="transmembrane region" description="Helical" evidence="7">
    <location>
        <begin position="28"/>
        <end position="46"/>
    </location>
</feature>
<evidence type="ECO:0000256" key="6">
    <source>
        <dbReference type="ARBA" id="ARBA00023170"/>
    </source>
</evidence>
<reference evidence="9" key="1">
    <citation type="submission" date="2025-08" db="UniProtKB">
        <authorList>
            <consortium name="Ensembl"/>
        </authorList>
    </citation>
    <scope>IDENTIFICATION</scope>
</reference>
<evidence type="ECO:0000256" key="3">
    <source>
        <dbReference type="ARBA" id="ARBA00022553"/>
    </source>
</evidence>
<organism evidence="9 10">
    <name type="scientific">Cyprinus carpio</name>
    <name type="common">Common carp</name>
    <dbReference type="NCBI Taxonomy" id="7962"/>
    <lineage>
        <taxon>Eukaryota</taxon>
        <taxon>Metazoa</taxon>
        <taxon>Chordata</taxon>
        <taxon>Craniata</taxon>
        <taxon>Vertebrata</taxon>
        <taxon>Euteleostomi</taxon>
        <taxon>Actinopterygii</taxon>
        <taxon>Neopterygii</taxon>
        <taxon>Teleostei</taxon>
        <taxon>Ostariophysi</taxon>
        <taxon>Cypriniformes</taxon>
        <taxon>Cyprinidae</taxon>
        <taxon>Cyprininae</taxon>
        <taxon>Cyprinus</taxon>
    </lineage>
</organism>
<dbReference type="GO" id="GO:0002376">
    <property type="term" value="P:immune system process"/>
    <property type="evidence" value="ECO:0007669"/>
    <property type="project" value="UniProtKB-KW"/>
</dbReference>
<keyword evidence="2" id="KW-1003">Cell membrane</keyword>
<keyword evidence="5" id="KW-1015">Disulfide bond</keyword>
<dbReference type="GO" id="GO:0032998">
    <property type="term" value="C:Fc-epsilon receptor I complex"/>
    <property type="evidence" value="ECO:0007669"/>
    <property type="project" value="InterPro"/>
</dbReference>
<feature type="chain" id="PRO_5034398686" evidence="8">
    <location>
        <begin position="19"/>
        <end position="75"/>
    </location>
</feature>
<evidence type="ECO:0000313" key="9">
    <source>
        <dbReference type="Ensembl" id="ENSCCRP00020086127.1"/>
    </source>
</evidence>
<dbReference type="PANTHER" id="PTHR16803">
    <property type="entry name" value="HIGH AFFINITY IMMUNOGLOBULIN EPSILON RECEPTOR GAMMA-SUBUNIT"/>
    <property type="match status" value="1"/>
</dbReference>
<evidence type="ECO:0000313" key="10">
    <source>
        <dbReference type="Proteomes" id="UP000694701"/>
    </source>
</evidence>
<dbReference type="InterPro" id="IPR042340">
    <property type="entry name" value="FCER1G"/>
</dbReference>
<feature type="signal peptide" evidence="8">
    <location>
        <begin position="1"/>
        <end position="18"/>
    </location>
</feature>
<evidence type="ECO:0000256" key="5">
    <source>
        <dbReference type="ARBA" id="ARBA00023157"/>
    </source>
</evidence>
<keyword evidence="4" id="KW-0391">Immunity</keyword>
<dbReference type="PANTHER" id="PTHR16803:SF0">
    <property type="entry name" value="HIGH AFFINITY IMMUNOGLOBULIN EPSILON RECEPTOR SUBUNIT GAMMA"/>
    <property type="match status" value="1"/>
</dbReference>
<sequence length="75" mass="8392">LIILLCVISCFSAAETNATVCYILDGILIVYGIVLTVLYCRLKGIYPSVCLLQALTFISYFDEHIPFKCSNLIRI</sequence>
<keyword evidence="8" id="KW-0732">Signal</keyword>
<dbReference type="InterPro" id="IPR021663">
    <property type="entry name" value="CD3_zeta/IgE_Fc_rcpt_gamma"/>
</dbReference>
<keyword evidence="6" id="KW-0675">Receptor</keyword>
<dbReference type="Pfam" id="PF11628">
    <property type="entry name" value="TCR_zetazeta"/>
    <property type="match status" value="1"/>
</dbReference>
<keyword evidence="3" id="KW-0597">Phosphoprotein</keyword>
<keyword evidence="7" id="KW-0472">Membrane</keyword>
<keyword evidence="7" id="KW-0812">Transmembrane</keyword>
<keyword evidence="7" id="KW-1133">Transmembrane helix</keyword>
<protein>
    <submittedName>
        <fullName evidence="9">Uncharacterized protein</fullName>
    </submittedName>
</protein>
<evidence type="ECO:0000256" key="4">
    <source>
        <dbReference type="ARBA" id="ARBA00022859"/>
    </source>
</evidence>
<comment type="subcellular location">
    <subcellularLocation>
        <location evidence="1">Cell membrane</location>
        <topology evidence="1">Single-pass type I membrane protein</topology>
    </subcellularLocation>
</comment>
<name>A0A8C2IXI0_CYPCA</name>
<dbReference type="AlphaFoldDB" id="A0A8C2IXI0"/>
<proteinExistence type="predicted"/>
<dbReference type="Proteomes" id="UP000694701">
    <property type="component" value="Unplaced"/>
</dbReference>
<evidence type="ECO:0000256" key="1">
    <source>
        <dbReference type="ARBA" id="ARBA00004251"/>
    </source>
</evidence>
<evidence type="ECO:0000256" key="8">
    <source>
        <dbReference type="SAM" id="SignalP"/>
    </source>
</evidence>
<evidence type="ECO:0000256" key="7">
    <source>
        <dbReference type="SAM" id="Phobius"/>
    </source>
</evidence>
<accession>A0A8C2IXI0</accession>
<dbReference type="GO" id="GO:0019767">
    <property type="term" value="F:IgE receptor activity"/>
    <property type="evidence" value="ECO:0007669"/>
    <property type="project" value="InterPro"/>
</dbReference>
<dbReference type="Ensembl" id="ENSCCRT00020094237.1">
    <property type="protein sequence ID" value="ENSCCRP00020086127.1"/>
    <property type="gene ID" value="ENSCCRG00020039645.1"/>
</dbReference>
<evidence type="ECO:0000256" key="2">
    <source>
        <dbReference type="ARBA" id="ARBA00022475"/>
    </source>
</evidence>